<gene>
    <name evidence="1" type="ORF">BC936DRAFT_144660</name>
</gene>
<organism evidence="1 2">
    <name type="scientific">Jimgerdemannia flammicorona</name>
    <dbReference type="NCBI Taxonomy" id="994334"/>
    <lineage>
        <taxon>Eukaryota</taxon>
        <taxon>Fungi</taxon>
        <taxon>Fungi incertae sedis</taxon>
        <taxon>Mucoromycota</taxon>
        <taxon>Mucoromycotina</taxon>
        <taxon>Endogonomycetes</taxon>
        <taxon>Endogonales</taxon>
        <taxon>Endogonaceae</taxon>
        <taxon>Jimgerdemannia</taxon>
    </lineage>
</organism>
<accession>A0A433DC25</accession>
<dbReference type="AlphaFoldDB" id="A0A433DC25"/>
<evidence type="ECO:0000313" key="2">
    <source>
        <dbReference type="Proteomes" id="UP000268093"/>
    </source>
</evidence>
<dbReference type="Proteomes" id="UP000268093">
    <property type="component" value="Unassembled WGS sequence"/>
</dbReference>
<reference evidence="1 2" key="1">
    <citation type="journal article" date="2018" name="New Phytol.">
        <title>Phylogenomics of Endogonaceae and evolution of mycorrhizas within Mucoromycota.</title>
        <authorList>
            <person name="Chang Y."/>
            <person name="Desiro A."/>
            <person name="Na H."/>
            <person name="Sandor L."/>
            <person name="Lipzen A."/>
            <person name="Clum A."/>
            <person name="Barry K."/>
            <person name="Grigoriev I.V."/>
            <person name="Martin F.M."/>
            <person name="Stajich J.E."/>
            <person name="Smith M.E."/>
            <person name="Bonito G."/>
            <person name="Spatafora J.W."/>
        </authorList>
    </citation>
    <scope>NUCLEOTIDE SEQUENCE [LARGE SCALE GENOMIC DNA]</scope>
    <source>
        <strain evidence="1 2">GMNB39</strain>
    </source>
</reference>
<name>A0A433DC25_9FUNG</name>
<protein>
    <submittedName>
        <fullName evidence="1">Uncharacterized protein</fullName>
    </submittedName>
</protein>
<comment type="caution">
    <text evidence="1">The sequence shown here is derived from an EMBL/GenBank/DDBJ whole genome shotgun (WGS) entry which is preliminary data.</text>
</comment>
<proteinExistence type="predicted"/>
<keyword evidence="2" id="KW-1185">Reference proteome</keyword>
<evidence type="ECO:0000313" key="1">
    <source>
        <dbReference type="EMBL" id="RUP48376.1"/>
    </source>
</evidence>
<dbReference type="OrthoDB" id="2382295at2759"/>
<sequence>MSTETESFRLWILWENDPSPEQFKLTQDQLDSEEPNLADLAAYLYPSFIFPSETTPKNLEFFFDDNSIRAGTLLSEIIGDITDQSPLVIRYPLSNDRGKLKCLRFDAFRLVSYLPFYVRYSLSNSLYSTTLQHNTGMWHLLRYIAREKLETLQDGDLDFYFFQQLGDGKDGDDIESALQFNDIVEDAPAKGNKREISIGIRIRERRPYEEYTLEKVSNMFIGEQWDDVGMAPSFDIETLPQLDHPPSDADYKFLIDQLKSRMGAFGEDIPNEAISREFTSIFINTAVYITQKLSVTKYADIKHQDLQLGVKENLNGTRGYGRVDYSAKFQRVVIMVNEVVYRDFDKGAAQNIVQMHSALEFD</sequence>
<dbReference type="EMBL" id="RBNI01003420">
    <property type="protein sequence ID" value="RUP48376.1"/>
    <property type="molecule type" value="Genomic_DNA"/>
</dbReference>